<evidence type="ECO:0000313" key="9">
    <source>
        <dbReference type="EMBL" id="CEM18618.1"/>
    </source>
</evidence>
<dbReference type="VEuPathDB" id="CryptoDB:Cvel_18857"/>
<evidence type="ECO:0000256" key="5">
    <source>
        <dbReference type="ARBA" id="ARBA00022989"/>
    </source>
</evidence>
<evidence type="ECO:0008006" key="10">
    <source>
        <dbReference type="Google" id="ProtNLM"/>
    </source>
</evidence>
<feature type="transmembrane region" description="Helical" evidence="8">
    <location>
        <begin position="652"/>
        <end position="676"/>
    </location>
</feature>
<feature type="region of interest" description="Disordered" evidence="7">
    <location>
        <begin position="244"/>
        <end position="375"/>
    </location>
</feature>
<dbReference type="InterPro" id="IPR002259">
    <property type="entry name" value="Eqnu_transpt"/>
</dbReference>
<sequence>MTGLETERSQATGGCRTSAYVQFCAVFFGLCANLPWNAMLNAIPLVDMYCFPGFGWALLMSWAFSISSLLAQIAMLCVGDQLSVSLRFRGTFLLMGLLLLAFPPCVIVGRGTLTGIHIASAISFALALAAACCLSTGLGCLSMVEPALCALHNGGSGLAGLFSLAAMLLLRVLVPNGPPQQHGGGSTGAGGDYGNSVEVWHAQASCMLFFAACTAAVMTGIVMYGPFEKDPAVAATMKALSASTEERAEGTSSESVCDWNSSEKGRGEREPLLSLCSSKKSLGGWGGGGSTESTNYGGVSADASRSVQEELKRDSSRQSGSSFVSETGEGTEAISVSVPSTAREGMGREKAVGVSQESGGTGEEASLSYFPSDPSLLTGEVERRESASSSDGGLLAASGRSAENTLGAGVCRMSPSVSSGGLAHTVSLTGSQSEDLTGPVPLPQSGTCSTLPLALSGSESEAESRTVMRTRGGASRASSSREVKMAVLAERTVPRENVNSALWNCRIELTIVLVQNLVTFLVFPGVISRLKPGEASAVASANAELFALCMIGAYQIGDSIGRVLPYFGLTPSTAMQGFLLTIRLCLVPFFLIDFGSLRSFQDVLRPSVLSAMKCSPALLGGSCAFALLQGLGLSAAMVAGPGRMQTAEGRQLAGFAASVSMQTGVLVGVALSPLVAGSGGGN</sequence>
<dbReference type="PANTHER" id="PTHR10332:SF10">
    <property type="entry name" value="EQUILIBRATIVE NUCLEOSIDE TRANSPORTER 4"/>
    <property type="match status" value="1"/>
</dbReference>
<dbReference type="AlphaFoldDB" id="A0A0G4FUK3"/>
<proteinExistence type="inferred from homology"/>
<dbReference type="GO" id="GO:0005886">
    <property type="term" value="C:plasma membrane"/>
    <property type="evidence" value="ECO:0007669"/>
    <property type="project" value="TreeGrafter"/>
</dbReference>
<comment type="similarity">
    <text evidence="2">Belongs to the SLC29A/ENT transporter (TC 2.A.57) family.</text>
</comment>
<keyword evidence="3" id="KW-0813">Transport</keyword>
<name>A0A0G4FUK3_9ALVE</name>
<evidence type="ECO:0000256" key="8">
    <source>
        <dbReference type="SAM" id="Phobius"/>
    </source>
</evidence>
<evidence type="ECO:0000256" key="4">
    <source>
        <dbReference type="ARBA" id="ARBA00022692"/>
    </source>
</evidence>
<feature type="transmembrane region" description="Helical" evidence="8">
    <location>
        <begin position="156"/>
        <end position="174"/>
    </location>
</feature>
<accession>A0A0G4FUK3</accession>
<feature type="transmembrane region" description="Helical" evidence="8">
    <location>
        <begin position="617"/>
        <end position="640"/>
    </location>
</feature>
<keyword evidence="5 8" id="KW-1133">Transmembrane helix</keyword>
<dbReference type="GO" id="GO:0005337">
    <property type="term" value="F:nucleoside transmembrane transporter activity"/>
    <property type="evidence" value="ECO:0007669"/>
    <property type="project" value="InterPro"/>
</dbReference>
<feature type="transmembrane region" description="Helical" evidence="8">
    <location>
        <begin position="202"/>
        <end position="224"/>
    </location>
</feature>
<comment type="subcellular location">
    <subcellularLocation>
        <location evidence="1">Membrane</location>
        <topology evidence="1">Multi-pass membrane protein</topology>
    </subcellularLocation>
</comment>
<feature type="compositionally biased region" description="Polar residues" evidence="7">
    <location>
        <begin position="250"/>
        <end position="260"/>
    </location>
</feature>
<evidence type="ECO:0000256" key="2">
    <source>
        <dbReference type="ARBA" id="ARBA00007965"/>
    </source>
</evidence>
<evidence type="ECO:0000256" key="1">
    <source>
        <dbReference type="ARBA" id="ARBA00004141"/>
    </source>
</evidence>
<evidence type="ECO:0000256" key="6">
    <source>
        <dbReference type="ARBA" id="ARBA00023136"/>
    </source>
</evidence>
<gene>
    <name evidence="9" type="ORF">Cvel_18857</name>
</gene>
<reference evidence="9" key="1">
    <citation type="submission" date="2014-11" db="EMBL/GenBank/DDBJ databases">
        <authorList>
            <person name="Otto D Thomas"/>
            <person name="Naeem Raeece"/>
        </authorList>
    </citation>
    <scope>NUCLEOTIDE SEQUENCE</scope>
</reference>
<keyword evidence="6 8" id="KW-0472">Membrane</keyword>
<keyword evidence="4 8" id="KW-0812">Transmembrane</keyword>
<feature type="transmembrane region" description="Helical" evidence="8">
    <location>
        <begin position="90"/>
        <end position="109"/>
    </location>
</feature>
<evidence type="ECO:0000256" key="7">
    <source>
        <dbReference type="SAM" id="MobiDB-lite"/>
    </source>
</evidence>
<feature type="compositionally biased region" description="Basic and acidic residues" evidence="7">
    <location>
        <begin position="261"/>
        <end position="271"/>
    </location>
</feature>
<feature type="compositionally biased region" description="Low complexity" evidence="7">
    <location>
        <begin position="272"/>
        <end position="282"/>
    </location>
</feature>
<organism evidence="9">
    <name type="scientific">Chromera velia CCMP2878</name>
    <dbReference type="NCBI Taxonomy" id="1169474"/>
    <lineage>
        <taxon>Eukaryota</taxon>
        <taxon>Sar</taxon>
        <taxon>Alveolata</taxon>
        <taxon>Colpodellida</taxon>
        <taxon>Chromeraceae</taxon>
        <taxon>Chromera</taxon>
    </lineage>
</organism>
<feature type="transmembrane region" description="Helical" evidence="8">
    <location>
        <begin position="578"/>
        <end position="597"/>
    </location>
</feature>
<dbReference type="EMBL" id="CDMZ01000646">
    <property type="protein sequence ID" value="CEM18618.1"/>
    <property type="molecule type" value="Genomic_DNA"/>
</dbReference>
<feature type="transmembrane region" description="Helical" evidence="8">
    <location>
        <begin position="121"/>
        <end position="144"/>
    </location>
</feature>
<evidence type="ECO:0000256" key="3">
    <source>
        <dbReference type="ARBA" id="ARBA00022448"/>
    </source>
</evidence>
<feature type="transmembrane region" description="Helical" evidence="8">
    <location>
        <begin position="20"/>
        <end position="36"/>
    </location>
</feature>
<feature type="compositionally biased region" description="Basic and acidic residues" evidence="7">
    <location>
        <begin position="307"/>
        <end position="316"/>
    </location>
</feature>
<dbReference type="PANTHER" id="PTHR10332">
    <property type="entry name" value="EQUILIBRATIVE NUCLEOSIDE TRANSPORTER"/>
    <property type="match status" value="1"/>
</dbReference>
<feature type="transmembrane region" description="Helical" evidence="8">
    <location>
        <begin position="56"/>
        <end position="78"/>
    </location>
</feature>
<protein>
    <recommendedName>
        <fullName evidence="10">Major facilitator superfamily (MFS) profile domain-containing protein</fullName>
    </recommendedName>
</protein>